<feature type="transmembrane region" description="Helical" evidence="5">
    <location>
        <begin position="18"/>
        <end position="40"/>
    </location>
</feature>
<evidence type="ECO:0000313" key="9">
    <source>
        <dbReference type="Proteomes" id="UP000734854"/>
    </source>
</evidence>
<dbReference type="SUPFAM" id="SSF103473">
    <property type="entry name" value="MFS general substrate transporter"/>
    <property type="match status" value="2"/>
</dbReference>
<sequence>MAGREVLAVAAHIVGGRWFMAFASLLIMSAAGATYIFAVYSKDIKTSLGYDQQTLNTISFFKDLGANVGIISGLLAEVAPPWAILAMGAAMNFFGYLMVYLAITGRTARPAVWQMCLYICVGANSGTFANTGALVTCVKNFPESRGIVLGLLKGFVGLSGAIFTQLYLAFYGAGDSKSLVLLIAWLPAAISFLFVRTIRIMKVVRQPNEFRVFCSILYVSLLLASYLMVIIIIQKQFAFSHAGYGVSAAVVLLLLALPLFVAVKEEIKIYNQIKQASTLQIPNPKPDSDRPLSVAIDRAASVPNELPSPPKTLAGRIVAAVKPPKRGEDYSILQALLSLDMLIIFFATICGVGGTLTAVDNMGQIGESLGYPLHSTRTFVSLISIWNYAGRVAAGFLSEIFLDRYKLPRPLLFAVVMAVSCAGHLLIAFGVPRSLYFASVLIGFCFGAQMPLLFAIISEVFGLKYFATLYNVGGLASPVASYVLNVKLVGYLYDREARKQNGVEASSSPGHQSLTCMGVTCFRLSFLIITAVTAAGTLAMLVLVWRTRHFYKGDIYAKFKEGEGSKLEEDSCHVEELKKQKMEKEAEELNLSIS</sequence>
<comment type="caution">
    <text evidence="8">The sequence shown here is derived from an EMBL/GenBank/DDBJ whole genome shotgun (WGS) entry which is preliminary data.</text>
</comment>
<feature type="transmembrane region" description="Helical" evidence="5">
    <location>
        <begin position="82"/>
        <end position="103"/>
    </location>
</feature>
<evidence type="ECO:0000313" key="8">
    <source>
        <dbReference type="EMBL" id="KAG6503959.1"/>
    </source>
</evidence>
<gene>
    <name evidence="8" type="ORF">ZIOFF_036283</name>
</gene>
<feature type="domain" description="Nodulin-like" evidence="6">
    <location>
        <begin position="17"/>
        <end position="262"/>
    </location>
</feature>
<keyword evidence="4 5" id="KW-0472">Membrane</keyword>
<feature type="transmembrane region" description="Helical" evidence="5">
    <location>
        <begin position="239"/>
        <end position="263"/>
    </location>
</feature>
<dbReference type="AlphaFoldDB" id="A0A8J5GHZ5"/>
<dbReference type="InterPro" id="IPR010658">
    <property type="entry name" value="Nodulin-like"/>
</dbReference>
<dbReference type="InterPro" id="IPR036259">
    <property type="entry name" value="MFS_trans_sf"/>
</dbReference>
<keyword evidence="3 5" id="KW-1133">Transmembrane helix</keyword>
<dbReference type="GO" id="GO:0016020">
    <property type="term" value="C:membrane"/>
    <property type="evidence" value="ECO:0007669"/>
    <property type="project" value="UniProtKB-SubCell"/>
</dbReference>
<evidence type="ECO:0000256" key="2">
    <source>
        <dbReference type="ARBA" id="ARBA00022692"/>
    </source>
</evidence>
<feature type="transmembrane region" description="Helical" evidence="5">
    <location>
        <begin position="148"/>
        <end position="173"/>
    </location>
</feature>
<evidence type="ECO:0000256" key="4">
    <source>
        <dbReference type="ARBA" id="ARBA00023136"/>
    </source>
</evidence>
<evidence type="ECO:0000256" key="3">
    <source>
        <dbReference type="ARBA" id="ARBA00022989"/>
    </source>
</evidence>
<evidence type="ECO:0008006" key="10">
    <source>
        <dbReference type="Google" id="ProtNLM"/>
    </source>
</evidence>
<dbReference type="PANTHER" id="PTHR21576:SF84">
    <property type="entry name" value="FAMILY PROTEIN, PUTATIVE, EXPRESSED-RELATED"/>
    <property type="match status" value="1"/>
</dbReference>
<reference evidence="8 9" key="1">
    <citation type="submission" date="2020-08" db="EMBL/GenBank/DDBJ databases">
        <title>Plant Genome Project.</title>
        <authorList>
            <person name="Zhang R.-G."/>
        </authorList>
    </citation>
    <scope>NUCLEOTIDE SEQUENCE [LARGE SCALE GENOMIC DNA]</scope>
    <source>
        <tissue evidence="8">Rhizome</tissue>
    </source>
</reference>
<feature type="transmembrane region" description="Helical" evidence="5">
    <location>
        <begin position="469"/>
        <end position="493"/>
    </location>
</feature>
<comment type="subcellular location">
    <subcellularLocation>
        <location evidence="1">Membrane</location>
        <topology evidence="1">Multi-pass membrane protein</topology>
    </subcellularLocation>
</comment>
<dbReference type="CDD" id="cd17354">
    <property type="entry name" value="MFS_Mch1p_like"/>
    <property type="match status" value="1"/>
</dbReference>
<dbReference type="EMBL" id="JACMSC010000010">
    <property type="protein sequence ID" value="KAG6503959.1"/>
    <property type="molecule type" value="Genomic_DNA"/>
</dbReference>
<feature type="domain" description="NFD4 C-terminal" evidence="7">
    <location>
        <begin position="341"/>
        <end position="551"/>
    </location>
</feature>
<dbReference type="PANTHER" id="PTHR21576">
    <property type="entry name" value="UNCHARACTERIZED NODULIN-LIKE PROTEIN"/>
    <property type="match status" value="1"/>
</dbReference>
<evidence type="ECO:0000259" key="7">
    <source>
        <dbReference type="Pfam" id="PF23262"/>
    </source>
</evidence>
<dbReference type="InterPro" id="IPR056555">
    <property type="entry name" value="NFD4_C"/>
</dbReference>
<protein>
    <recommendedName>
        <fullName evidence="10">Nodulin-like domain-containing protein</fullName>
    </recommendedName>
</protein>
<accession>A0A8J5GHZ5</accession>
<feature type="transmembrane region" description="Helical" evidence="5">
    <location>
        <begin position="410"/>
        <end position="429"/>
    </location>
</feature>
<evidence type="ECO:0000256" key="5">
    <source>
        <dbReference type="SAM" id="Phobius"/>
    </source>
</evidence>
<dbReference type="Pfam" id="PF23262">
    <property type="entry name" value="NFD4_C"/>
    <property type="match status" value="1"/>
</dbReference>
<feature type="transmembrane region" description="Helical" evidence="5">
    <location>
        <begin position="524"/>
        <end position="545"/>
    </location>
</feature>
<feature type="transmembrane region" description="Helical" evidence="5">
    <location>
        <begin position="210"/>
        <end position="233"/>
    </location>
</feature>
<keyword evidence="2 5" id="KW-0812">Transmembrane</keyword>
<feature type="transmembrane region" description="Helical" evidence="5">
    <location>
        <begin position="179"/>
        <end position="198"/>
    </location>
</feature>
<dbReference type="Pfam" id="PF06813">
    <property type="entry name" value="Nodulin-like"/>
    <property type="match status" value="1"/>
</dbReference>
<feature type="transmembrane region" description="Helical" evidence="5">
    <location>
        <begin position="435"/>
        <end position="457"/>
    </location>
</feature>
<keyword evidence="9" id="KW-1185">Reference proteome</keyword>
<feature type="transmembrane region" description="Helical" evidence="5">
    <location>
        <begin position="335"/>
        <end position="359"/>
    </location>
</feature>
<dbReference type="Gene3D" id="1.20.1250.20">
    <property type="entry name" value="MFS general substrate transporter like domains"/>
    <property type="match status" value="1"/>
</dbReference>
<proteinExistence type="predicted"/>
<evidence type="ECO:0000256" key="1">
    <source>
        <dbReference type="ARBA" id="ARBA00004141"/>
    </source>
</evidence>
<dbReference type="Proteomes" id="UP000734854">
    <property type="component" value="Unassembled WGS sequence"/>
</dbReference>
<organism evidence="8 9">
    <name type="scientific">Zingiber officinale</name>
    <name type="common">Ginger</name>
    <name type="synonym">Amomum zingiber</name>
    <dbReference type="NCBI Taxonomy" id="94328"/>
    <lineage>
        <taxon>Eukaryota</taxon>
        <taxon>Viridiplantae</taxon>
        <taxon>Streptophyta</taxon>
        <taxon>Embryophyta</taxon>
        <taxon>Tracheophyta</taxon>
        <taxon>Spermatophyta</taxon>
        <taxon>Magnoliopsida</taxon>
        <taxon>Liliopsida</taxon>
        <taxon>Zingiberales</taxon>
        <taxon>Zingiberaceae</taxon>
        <taxon>Zingiber</taxon>
    </lineage>
</organism>
<evidence type="ECO:0000259" key="6">
    <source>
        <dbReference type="Pfam" id="PF06813"/>
    </source>
</evidence>
<name>A0A8J5GHZ5_ZINOF</name>